<dbReference type="AlphaFoldDB" id="A0A4Y2QWS2"/>
<reference evidence="3 4" key="1">
    <citation type="journal article" date="2019" name="Sci. Rep.">
        <title>Orb-weaving spider Araneus ventricosus genome elucidates the spidroin gene catalogue.</title>
        <authorList>
            <person name="Kono N."/>
            <person name="Nakamura H."/>
            <person name="Ohtoshi R."/>
            <person name="Moran D.A.P."/>
            <person name="Shinohara A."/>
            <person name="Yoshida Y."/>
            <person name="Fujiwara M."/>
            <person name="Mori M."/>
            <person name="Tomita M."/>
            <person name="Arakawa K."/>
        </authorList>
    </citation>
    <scope>NUCLEOTIDE SEQUENCE [LARGE SCALE GENOMIC DNA]</scope>
</reference>
<comment type="caution">
    <text evidence="3">The sequence shown here is derived from an EMBL/GenBank/DDBJ whole genome shotgun (WGS) entry which is preliminary data.</text>
</comment>
<evidence type="ECO:0000313" key="3">
    <source>
        <dbReference type="EMBL" id="GBN67823.1"/>
    </source>
</evidence>
<proteinExistence type="predicted"/>
<keyword evidence="4" id="KW-1185">Reference proteome</keyword>
<organism evidence="3 4">
    <name type="scientific">Araneus ventricosus</name>
    <name type="common">Orbweaver spider</name>
    <name type="synonym">Epeira ventricosa</name>
    <dbReference type="NCBI Taxonomy" id="182803"/>
    <lineage>
        <taxon>Eukaryota</taxon>
        <taxon>Metazoa</taxon>
        <taxon>Ecdysozoa</taxon>
        <taxon>Arthropoda</taxon>
        <taxon>Chelicerata</taxon>
        <taxon>Arachnida</taxon>
        <taxon>Araneae</taxon>
        <taxon>Araneomorphae</taxon>
        <taxon>Entelegynae</taxon>
        <taxon>Araneoidea</taxon>
        <taxon>Araneidae</taxon>
        <taxon>Araneus</taxon>
    </lineage>
</organism>
<sequence>NAPHQRLYDGLPTCDLTCNSPKHDGSSVESDFAPGTLQRLGRHLTTKPPRLMNKEIEGTTPHKTECH</sequence>
<evidence type="ECO:0000313" key="4">
    <source>
        <dbReference type="Proteomes" id="UP000499080"/>
    </source>
</evidence>
<gene>
    <name evidence="2" type="ORF">AVEN_148256_1</name>
    <name evidence="3" type="ORF">AVEN_211320_1</name>
</gene>
<feature type="non-terminal residue" evidence="3">
    <location>
        <position position="1"/>
    </location>
</feature>
<feature type="compositionally biased region" description="Basic and acidic residues" evidence="1">
    <location>
        <begin position="52"/>
        <end position="67"/>
    </location>
</feature>
<accession>A0A4Y2QWS2</accession>
<evidence type="ECO:0000256" key="1">
    <source>
        <dbReference type="SAM" id="MobiDB-lite"/>
    </source>
</evidence>
<feature type="region of interest" description="Disordered" evidence="1">
    <location>
        <begin position="46"/>
        <end position="67"/>
    </location>
</feature>
<protein>
    <submittedName>
        <fullName evidence="3">Uncharacterized protein</fullName>
    </submittedName>
</protein>
<dbReference type="EMBL" id="BGPR01141072">
    <property type="protein sequence ID" value="GBN67823.1"/>
    <property type="molecule type" value="Genomic_DNA"/>
</dbReference>
<evidence type="ECO:0000313" key="2">
    <source>
        <dbReference type="EMBL" id="GBN67806.1"/>
    </source>
</evidence>
<dbReference type="Proteomes" id="UP000499080">
    <property type="component" value="Unassembled WGS sequence"/>
</dbReference>
<name>A0A4Y2QWS2_ARAVE</name>
<dbReference type="EMBL" id="BGPR01141064">
    <property type="protein sequence ID" value="GBN67806.1"/>
    <property type="molecule type" value="Genomic_DNA"/>
</dbReference>